<accession>F0XUG5</accession>
<keyword evidence="10" id="KW-1185">Reference proteome</keyword>
<dbReference type="InParanoid" id="F0XUG5"/>
<name>F0XUG5_GROCL</name>
<evidence type="ECO:0000256" key="6">
    <source>
        <dbReference type="ARBA" id="ARBA00023242"/>
    </source>
</evidence>
<dbReference type="GeneID" id="25977559"/>
<evidence type="ECO:0000256" key="4">
    <source>
        <dbReference type="ARBA" id="ARBA00022728"/>
    </source>
</evidence>
<keyword evidence="3" id="KW-0507">mRNA processing</keyword>
<keyword evidence="4" id="KW-0747">Spliceosome</keyword>
<dbReference type="InterPro" id="IPR051372">
    <property type="entry name" value="CWC21"/>
</dbReference>
<feature type="compositionally biased region" description="Basic residues" evidence="7">
    <location>
        <begin position="264"/>
        <end position="275"/>
    </location>
</feature>
<dbReference type="eggNOG" id="KOG1869">
    <property type="taxonomic scope" value="Eukaryota"/>
</dbReference>
<dbReference type="GO" id="GO:0005681">
    <property type="term" value="C:spliceosomal complex"/>
    <property type="evidence" value="ECO:0007669"/>
    <property type="project" value="UniProtKB-KW"/>
</dbReference>
<dbReference type="RefSeq" id="XP_014167988.1">
    <property type="nucleotide sequence ID" value="XM_014312513.1"/>
</dbReference>
<dbReference type="EMBL" id="GL630006">
    <property type="protein sequence ID" value="EFW98505.1"/>
    <property type="molecule type" value="Genomic_DNA"/>
</dbReference>
<organism evidence="10">
    <name type="scientific">Grosmannia clavigera (strain kw1407 / UAMH 11150)</name>
    <name type="common">Blue stain fungus</name>
    <name type="synonym">Graphiocladiella clavigera</name>
    <dbReference type="NCBI Taxonomy" id="655863"/>
    <lineage>
        <taxon>Eukaryota</taxon>
        <taxon>Fungi</taxon>
        <taxon>Dikarya</taxon>
        <taxon>Ascomycota</taxon>
        <taxon>Pezizomycotina</taxon>
        <taxon>Sordariomycetes</taxon>
        <taxon>Sordariomycetidae</taxon>
        <taxon>Ophiostomatales</taxon>
        <taxon>Ophiostomataceae</taxon>
        <taxon>Leptographium</taxon>
    </lineage>
</organism>
<feature type="region of interest" description="Disordered" evidence="7">
    <location>
        <begin position="98"/>
        <end position="281"/>
    </location>
</feature>
<dbReference type="OrthoDB" id="10267305at2759"/>
<dbReference type="HOGENOM" id="CLU_067891_0_0_1"/>
<dbReference type="PANTHER" id="PTHR36562:SF5">
    <property type="entry name" value="SERINE_ARGININE REPETITIVE MATRIX 2"/>
    <property type="match status" value="1"/>
</dbReference>
<evidence type="ECO:0000259" key="8">
    <source>
        <dbReference type="SMART" id="SM01115"/>
    </source>
</evidence>
<dbReference type="Proteomes" id="UP000007796">
    <property type="component" value="Unassembled WGS sequence"/>
</dbReference>
<dbReference type="GO" id="GO:0006397">
    <property type="term" value="P:mRNA processing"/>
    <property type="evidence" value="ECO:0007669"/>
    <property type="project" value="UniProtKB-KW"/>
</dbReference>
<sequence length="281" mass="32838">MSDNVGLSTPRGSGTSGFVQRNRAYMQPRDHVRSNANPRDFLDSEAQKARLRKPDQGILDHDRKRVVEVRVFALRDELEDKDVDEAEIERRCDELRKSLTAAAERPGRAGGADNGAPRRFKAHQVHEQARAKAEESERLRRALHISKDYEEGGHWRRQDEKQELKRKKEEDEAERERERERQRDAAERRRRHHHEDPPVRSVEKPSHDIDDDDGDNSDNNSNNHRDDRSDLEEGEYDDRDRGRQDGRRVRQRRGSSPGRDSRSRSRSHSHSHSRRSSKDSS</sequence>
<dbReference type="InterPro" id="IPR013170">
    <property type="entry name" value="mRNA_splic_Cwf21_dom"/>
</dbReference>
<dbReference type="CDD" id="cd21372">
    <property type="entry name" value="cwf21_CWC21-like"/>
    <property type="match status" value="1"/>
</dbReference>
<feature type="region of interest" description="Disordered" evidence="7">
    <location>
        <begin position="1"/>
        <end position="56"/>
    </location>
</feature>
<keyword evidence="6" id="KW-0539">Nucleus</keyword>
<feature type="compositionally biased region" description="Basic and acidic residues" evidence="7">
    <location>
        <begin position="124"/>
        <end position="187"/>
    </location>
</feature>
<evidence type="ECO:0000256" key="1">
    <source>
        <dbReference type="ARBA" id="ARBA00004123"/>
    </source>
</evidence>
<dbReference type="SMART" id="SM01115">
    <property type="entry name" value="cwf21"/>
    <property type="match status" value="1"/>
</dbReference>
<dbReference type="PANTHER" id="PTHR36562">
    <property type="entry name" value="SERINE/ARGININE REPETITIVE MATRIX 2"/>
    <property type="match status" value="1"/>
</dbReference>
<dbReference type="GO" id="GO:0008380">
    <property type="term" value="P:RNA splicing"/>
    <property type="evidence" value="ECO:0007669"/>
    <property type="project" value="UniProtKB-KW"/>
</dbReference>
<evidence type="ECO:0000256" key="3">
    <source>
        <dbReference type="ARBA" id="ARBA00022664"/>
    </source>
</evidence>
<dbReference type="Gene3D" id="6.10.140.420">
    <property type="match status" value="1"/>
</dbReference>
<keyword evidence="5" id="KW-0508">mRNA splicing</keyword>
<feature type="compositionally biased region" description="Basic and acidic residues" evidence="7">
    <location>
        <begin position="194"/>
        <end position="208"/>
    </location>
</feature>
<evidence type="ECO:0000313" key="10">
    <source>
        <dbReference type="Proteomes" id="UP000007796"/>
    </source>
</evidence>
<protein>
    <submittedName>
        <fullName evidence="9">Pre-mRNA-splicing factor cwc21</fullName>
    </submittedName>
</protein>
<proteinExistence type="inferred from homology"/>
<evidence type="ECO:0000256" key="2">
    <source>
        <dbReference type="ARBA" id="ARBA00005954"/>
    </source>
</evidence>
<evidence type="ECO:0000256" key="5">
    <source>
        <dbReference type="ARBA" id="ARBA00023187"/>
    </source>
</evidence>
<evidence type="ECO:0000313" key="9">
    <source>
        <dbReference type="EMBL" id="EFW98505.1"/>
    </source>
</evidence>
<feature type="compositionally biased region" description="Basic and acidic residues" evidence="7">
    <location>
        <begin position="40"/>
        <end position="56"/>
    </location>
</feature>
<dbReference type="AlphaFoldDB" id="F0XUG5"/>
<dbReference type="Pfam" id="PF08312">
    <property type="entry name" value="cwf21"/>
    <property type="match status" value="1"/>
</dbReference>
<reference evidence="9 10" key="1">
    <citation type="journal article" date="2011" name="Proc. Natl. Acad. Sci. U.S.A.">
        <title>Genome and transcriptome analyses of the mountain pine beetle-fungal symbiont Grosmannia clavigera, a lodgepole pine pathogen.</title>
        <authorList>
            <person name="DiGuistini S."/>
            <person name="Wang Y."/>
            <person name="Liao N.Y."/>
            <person name="Taylor G."/>
            <person name="Tanguay P."/>
            <person name="Feau N."/>
            <person name="Henrissat B."/>
            <person name="Chan S.K."/>
            <person name="Hesse-Orce U."/>
            <person name="Alamouti S.M."/>
            <person name="Tsui C.K.M."/>
            <person name="Docking R.T."/>
            <person name="Levasseur A."/>
            <person name="Haridas S."/>
            <person name="Robertson G."/>
            <person name="Birol I."/>
            <person name="Holt R.A."/>
            <person name="Marra M.A."/>
            <person name="Hamelin R.C."/>
            <person name="Hirst M."/>
            <person name="Jones S.J.M."/>
            <person name="Bohlmann J."/>
            <person name="Breuil C."/>
        </authorList>
    </citation>
    <scope>NUCLEOTIDE SEQUENCE [LARGE SCALE GENOMIC DNA]</scope>
    <source>
        <strain evidence="10">kw1407 / UAMH 11150</strain>
    </source>
</reference>
<feature type="compositionally biased region" description="Basic and acidic residues" evidence="7">
    <location>
        <begin position="238"/>
        <end position="248"/>
    </location>
</feature>
<comment type="subcellular location">
    <subcellularLocation>
        <location evidence="1">Nucleus</location>
    </subcellularLocation>
</comment>
<feature type="compositionally biased region" description="Polar residues" evidence="7">
    <location>
        <begin position="1"/>
        <end position="19"/>
    </location>
</feature>
<gene>
    <name evidence="9" type="ORF">CMQ_4357</name>
</gene>
<feature type="domain" description="CWF21" evidence="8">
    <location>
        <begin position="59"/>
        <end position="104"/>
    </location>
</feature>
<evidence type="ECO:0000256" key="7">
    <source>
        <dbReference type="SAM" id="MobiDB-lite"/>
    </source>
</evidence>
<dbReference type="STRING" id="655863.F0XUG5"/>
<comment type="similarity">
    <text evidence="2">Belongs to the CWC21 family.</text>
</comment>